<reference evidence="2" key="2">
    <citation type="journal article" date="2010" name="Stand. Genomic Sci.">
        <title>Complete genome sequence of Vulcanisaeta distributa type strain (IC-017T).</title>
        <authorList>
            <person name="Mavromatis K."/>
            <person name="Sikorski J."/>
            <person name="Pabst E."/>
            <person name="Teshima H."/>
            <person name="Lapidus A."/>
            <person name="Lucas S."/>
            <person name="Nolan M."/>
            <person name="Glavina Del Rio T."/>
            <person name="Cheng J."/>
            <person name="Bruce D."/>
            <person name="Goodwin L."/>
            <person name="Pitluck S."/>
            <person name="Liolios K."/>
            <person name="Ivanova N."/>
            <person name="Mikhailova N."/>
            <person name="Pati A."/>
            <person name="Chen A."/>
            <person name="Palaniappan K."/>
            <person name="Land M."/>
            <person name="Hauser L."/>
            <person name="Chang Y."/>
            <person name="Jeffries C."/>
            <person name="Rohde M."/>
            <person name="Spring S."/>
            <person name="Goker M."/>
            <person name="Wirth R."/>
            <person name="Woyke T."/>
            <person name="Bristow J."/>
            <person name="Eisen J."/>
            <person name="Markowitz V."/>
            <person name="Hugenholtz P."/>
            <person name="Klenk H."/>
            <person name="Kyrpides N."/>
        </authorList>
    </citation>
    <scope>NUCLEOTIDE SEQUENCE [LARGE SCALE GENOMIC DNA]</scope>
    <source>
        <strain evidence="2">DSM 14429 / JCM 11212 / NBRC 100878 / IC-017</strain>
    </source>
</reference>
<dbReference type="STRING" id="572478.Vdis_0036"/>
<gene>
    <name evidence="1" type="ordered locus">Vdis_0036</name>
</gene>
<evidence type="ECO:0008006" key="3">
    <source>
        <dbReference type="Google" id="ProtNLM"/>
    </source>
</evidence>
<dbReference type="eggNOG" id="arCOG00489">
    <property type="taxonomic scope" value="Archaea"/>
</dbReference>
<accession>E1QRS6</accession>
<dbReference type="HOGENOM" id="CLU_1286305_0_0_2"/>
<evidence type="ECO:0000313" key="1">
    <source>
        <dbReference type="EMBL" id="ADN49451.1"/>
    </source>
</evidence>
<dbReference type="RefSeq" id="WP_013335176.1">
    <property type="nucleotide sequence ID" value="NC_014537.1"/>
</dbReference>
<dbReference type="SUPFAM" id="SSF89028">
    <property type="entry name" value="Cobalamin adenosyltransferase-like"/>
    <property type="match status" value="1"/>
</dbReference>
<dbReference type="GeneID" id="9750948"/>
<reference evidence="1 2" key="1">
    <citation type="journal article" date="2010" name="Stand. Genomic Sci.">
        <title>Complete genome sequence of Vulcanisaeta distributa type strain (IC-017).</title>
        <authorList>
            <person name="Mavromatis K."/>
            <person name="Sikorski J."/>
            <person name="Pabst E."/>
            <person name="Teshima H."/>
            <person name="Lapidus A."/>
            <person name="Lucas S."/>
            <person name="Nolan M."/>
            <person name="Glavina Del Rio T."/>
            <person name="Cheng J.F."/>
            <person name="Bruce D."/>
            <person name="Goodwin L."/>
            <person name="Pitluck S."/>
            <person name="Liolios K."/>
            <person name="Ivanova N."/>
            <person name="Mikhailova N."/>
            <person name="Pati A."/>
            <person name="Chen A."/>
            <person name="Palaniappan K."/>
            <person name="Land M."/>
            <person name="Hauser L."/>
            <person name="Chang Y.J."/>
            <person name="Jeffries C.D."/>
            <person name="Rohde M."/>
            <person name="Spring S."/>
            <person name="Goker M."/>
            <person name="Wirth R."/>
            <person name="Woyke T."/>
            <person name="Bristow J."/>
            <person name="Eisen J.A."/>
            <person name="Markowitz V."/>
            <person name="Hugenholtz P."/>
            <person name="Klenk H.P."/>
            <person name="Kyrpides N.C."/>
        </authorList>
    </citation>
    <scope>NUCLEOTIDE SEQUENCE [LARGE SCALE GENOMIC DNA]</scope>
    <source>
        <strain evidence="2">DSM 14429 / JCM 11212 / NBRC 100878 / IC-017</strain>
    </source>
</reference>
<dbReference type="OrthoDB" id="25768at2157"/>
<name>E1QRS6_VULDI</name>
<keyword evidence="2" id="KW-1185">Reference proteome</keyword>
<sequence length="202" mass="22152">MSNECRLPLFVDCKEVDDSIKCPGDSGYSVIPLFGKRVRVRKDSAPIKLMGCLDELTNIANNARLNFNDNAVSRIAAIVMALSMQLNAYLVQGSDDRLTRVKNVEDLLMAKVAELCRGFKGPLGWIIATTPELQALDTMRVKLRECGRIAASMLDDYPLSSNIIGVMNHADKLVAQAMYCMGGRVFKSVDDAVNYLLSNATG</sequence>
<dbReference type="InterPro" id="IPR036451">
    <property type="entry name" value="CblAdoTrfase-like_sf"/>
</dbReference>
<protein>
    <recommendedName>
        <fullName evidence="3">Cobalamin adenosyltransferase</fullName>
    </recommendedName>
</protein>
<dbReference type="GO" id="GO:0016740">
    <property type="term" value="F:transferase activity"/>
    <property type="evidence" value="ECO:0007669"/>
    <property type="project" value="UniProtKB-KW"/>
</dbReference>
<dbReference type="AlphaFoldDB" id="E1QRS6"/>
<evidence type="ECO:0000313" key="2">
    <source>
        <dbReference type="Proteomes" id="UP000006681"/>
    </source>
</evidence>
<organism evidence="1 2">
    <name type="scientific">Vulcanisaeta distributa (strain DSM 14429 / JCM 11212 / NBRC 100878 / IC-017)</name>
    <dbReference type="NCBI Taxonomy" id="572478"/>
    <lineage>
        <taxon>Archaea</taxon>
        <taxon>Thermoproteota</taxon>
        <taxon>Thermoprotei</taxon>
        <taxon>Thermoproteales</taxon>
        <taxon>Thermoproteaceae</taxon>
        <taxon>Vulcanisaeta</taxon>
    </lineage>
</organism>
<dbReference type="KEGG" id="vdi:Vdis_0036"/>
<dbReference type="GO" id="GO:0005524">
    <property type="term" value="F:ATP binding"/>
    <property type="evidence" value="ECO:0007669"/>
    <property type="project" value="UniProtKB-KW"/>
</dbReference>
<dbReference type="EMBL" id="CP002100">
    <property type="protein sequence ID" value="ADN49451.1"/>
    <property type="molecule type" value="Genomic_DNA"/>
</dbReference>
<proteinExistence type="predicted"/>
<dbReference type="Proteomes" id="UP000006681">
    <property type="component" value="Chromosome"/>
</dbReference>